<name>A0A803NGL7_CANSA</name>
<proteinExistence type="predicted"/>
<protein>
    <submittedName>
        <fullName evidence="1">Uncharacterized protein</fullName>
    </submittedName>
</protein>
<reference evidence="1" key="2">
    <citation type="submission" date="2021-03" db="UniProtKB">
        <authorList>
            <consortium name="EnsemblPlants"/>
        </authorList>
    </citation>
    <scope>IDENTIFICATION</scope>
</reference>
<accession>A0A803NGL7</accession>
<dbReference type="AlphaFoldDB" id="A0A803NGL7"/>
<organism evidence="1 2">
    <name type="scientific">Cannabis sativa</name>
    <name type="common">Hemp</name>
    <name type="synonym">Marijuana</name>
    <dbReference type="NCBI Taxonomy" id="3483"/>
    <lineage>
        <taxon>Eukaryota</taxon>
        <taxon>Viridiplantae</taxon>
        <taxon>Streptophyta</taxon>
        <taxon>Embryophyta</taxon>
        <taxon>Tracheophyta</taxon>
        <taxon>Spermatophyta</taxon>
        <taxon>Magnoliopsida</taxon>
        <taxon>eudicotyledons</taxon>
        <taxon>Gunneridae</taxon>
        <taxon>Pentapetalae</taxon>
        <taxon>rosids</taxon>
        <taxon>fabids</taxon>
        <taxon>Rosales</taxon>
        <taxon>Cannabaceae</taxon>
        <taxon>Cannabis</taxon>
    </lineage>
</organism>
<evidence type="ECO:0000313" key="2">
    <source>
        <dbReference type="Proteomes" id="UP000596661"/>
    </source>
</evidence>
<evidence type="ECO:0000313" key="1">
    <source>
        <dbReference type="EnsemblPlants" id="cds.evm.model.01.1339"/>
    </source>
</evidence>
<dbReference type="EnsemblPlants" id="evm.model.01.1339">
    <property type="protein sequence ID" value="cds.evm.model.01.1339"/>
    <property type="gene ID" value="evm.TU.01.1339"/>
</dbReference>
<dbReference type="Proteomes" id="UP000596661">
    <property type="component" value="Chromosome 1"/>
</dbReference>
<keyword evidence="2" id="KW-1185">Reference proteome</keyword>
<dbReference type="Gramene" id="evm.model.01.1339">
    <property type="protein sequence ID" value="cds.evm.model.01.1339"/>
    <property type="gene ID" value="evm.TU.01.1339"/>
</dbReference>
<dbReference type="EMBL" id="UZAU01000026">
    <property type="status" value="NOT_ANNOTATED_CDS"/>
    <property type="molecule type" value="Genomic_DNA"/>
</dbReference>
<reference evidence="1" key="1">
    <citation type="submission" date="2018-11" db="EMBL/GenBank/DDBJ databases">
        <authorList>
            <person name="Grassa J C."/>
        </authorList>
    </citation>
    <scope>NUCLEOTIDE SEQUENCE [LARGE SCALE GENOMIC DNA]</scope>
</reference>
<sequence>MSSAKSTFAPAKKYATTPKAKAPKACCERGKAARGATVLGALFEIILAGVFVLITDSGTGGALLANSPPRIPNCVAKNAIHVKDSILWDGGFPSVAYHAFMA</sequence>